<evidence type="ECO:0000256" key="3">
    <source>
        <dbReference type="ARBA" id="ARBA00022448"/>
    </source>
</evidence>
<evidence type="ECO:0000256" key="6">
    <source>
        <dbReference type="ARBA" id="ARBA00022989"/>
    </source>
</evidence>
<reference evidence="9" key="1">
    <citation type="submission" date="2023-02" db="EMBL/GenBank/DDBJ databases">
        <title>Genome of Flavobacteriaceae gen. nov. sp. strain F89.</title>
        <authorList>
            <person name="Wang Y."/>
        </authorList>
    </citation>
    <scope>NUCLEOTIDE SEQUENCE</scope>
    <source>
        <strain evidence="9">F89</strain>
    </source>
</reference>
<evidence type="ECO:0000256" key="1">
    <source>
        <dbReference type="ARBA" id="ARBA00004651"/>
    </source>
</evidence>
<dbReference type="NCBIfam" id="TIGR00842">
    <property type="entry name" value="bcct"/>
    <property type="match status" value="1"/>
</dbReference>
<feature type="transmembrane region" description="Helical" evidence="8">
    <location>
        <begin position="150"/>
        <end position="173"/>
    </location>
</feature>
<evidence type="ECO:0000256" key="2">
    <source>
        <dbReference type="ARBA" id="ARBA00005658"/>
    </source>
</evidence>
<protein>
    <submittedName>
        <fullName evidence="9">BCCT family transporter</fullName>
    </submittedName>
</protein>
<dbReference type="Pfam" id="PF02028">
    <property type="entry name" value="BCCT"/>
    <property type="match status" value="1"/>
</dbReference>
<keyword evidence="6 8" id="KW-1133">Transmembrane helix</keyword>
<dbReference type="RefSeq" id="WP_317902632.1">
    <property type="nucleotide sequence ID" value="NZ_JAIRBC010000016.1"/>
</dbReference>
<comment type="subcellular location">
    <subcellularLocation>
        <location evidence="1">Cell membrane</location>
        <topology evidence="1">Multi-pass membrane protein</topology>
    </subcellularLocation>
</comment>
<feature type="transmembrane region" description="Helical" evidence="8">
    <location>
        <begin position="484"/>
        <end position="504"/>
    </location>
</feature>
<organism evidence="9 10">
    <name type="scientific">Cerina litoralis</name>
    <dbReference type="NCBI Taxonomy" id="2874477"/>
    <lineage>
        <taxon>Bacteria</taxon>
        <taxon>Pseudomonadati</taxon>
        <taxon>Bacteroidota</taxon>
        <taxon>Flavobacteriia</taxon>
        <taxon>Flavobacteriales</taxon>
        <taxon>Flavobacteriaceae</taxon>
        <taxon>Cerina</taxon>
    </lineage>
</organism>
<dbReference type="InterPro" id="IPR018093">
    <property type="entry name" value="BCCT_CS"/>
</dbReference>
<gene>
    <name evidence="9" type="ORF">K8352_12075</name>
</gene>
<comment type="caution">
    <text evidence="9">The sequence shown here is derived from an EMBL/GenBank/DDBJ whole genome shotgun (WGS) entry which is preliminary data.</text>
</comment>
<evidence type="ECO:0000313" key="9">
    <source>
        <dbReference type="EMBL" id="MCG2461490.1"/>
    </source>
</evidence>
<dbReference type="Proteomes" id="UP001200642">
    <property type="component" value="Unassembled WGS sequence"/>
</dbReference>
<dbReference type="GO" id="GO:0005886">
    <property type="term" value="C:plasma membrane"/>
    <property type="evidence" value="ECO:0007669"/>
    <property type="project" value="UniProtKB-SubCell"/>
</dbReference>
<dbReference type="PANTHER" id="PTHR30047:SF7">
    <property type="entry name" value="HIGH-AFFINITY CHOLINE TRANSPORT PROTEIN"/>
    <property type="match status" value="1"/>
</dbReference>
<evidence type="ECO:0000256" key="4">
    <source>
        <dbReference type="ARBA" id="ARBA00022475"/>
    </source>
</evidence>
<feature type="transmembrane region" description="Helical" evidence="8">
    <location>
        <begin position="21"/>
        <end position="40"/>
    </location>
</feature>
<dbReference type="PROSITE" id="PS01303">
    <property type="entry name" value="BCCT"/>
    <property type="match status" value="1"/>
</dbReference>
<sequence>MAKKRNRSDETTFLGVKSNPFVFIPSLIIVIVLISITLFVGKPMSIWFAAIQKTVSHTVGWFYILLLNLLLFFALFLGYGKFGRVRIGGKNAIPEFSLKAWFAMLFSAGMGIGILFWSVAEPISHFNDNPLLRDTSTVVDRAKSAMGLTFLHWGIHVWALYAVVALALAYFTFNRKLPLTIRSLFQPLLGKAIYGKWGDTIDIISVVATLFGLATSLGLGVQQVNAGLGYLFGVENSVFVQILLIIAITAAATMSLVFGLDKGIKLVSEWNMRFAIIMLVFMLLVGPTIFLLKAFIQNIGHYTTVFFEQSMWTEAYQSVINKKSWQSSWTIFYWGWWISWSPFVGIFIARISKGRTFREFILGVLLVPTLFTFLWMTVFGGSALYQELLGNHAISEAVNNNVSTSIYYLLEQYPFASISSGLAIILVIGFFITSSDSGSFVVDTLTSGGRHDAPKGQKIFWASMEGAIAGVLLIGGGLVALQTAALLIAIPFAVLLLLICYSFYKALSEDFEN</sequence>
<feature type="transmembrane region" description="Helical" evidence="8">
    <location>
        <begin position="272"/>
        <end position="296"/>
    </location>
</feature>
<accession>A0AAE3JNW4</accession>
<comment type="similarity">
    <text evidence="2">Belongs to the BCCT transporter (TC 2.A.15) family.</text>
</comment>
<keyword evidence="7 8" id="KW-0472">Membrane</keyword>
<evidence type="ECO:0000256" key="5">
    <source>
        <dbReference type="ARBA" id="ARBA00022692"/>
    </source>
</evidence>
<feature type="transmembrane region" description="Helical" evidence="8">
    <location>
        <begin position="60"/>
        <end position="79"/>
    </location>
</feature>
<keyword evidence="10" id="KW-1185">Reference proteome</keyword>
<dbReference type="GO" id="GO:0022857">
    <property type="term" value="F:transmembrane transporter activity"/>
    <property type="evidence" value="ECO:0007669"/>
    <property type="project" value="InterPro"/>
</dbReference>
<keyword evidence="4" id="KW-1003">Cell membrane</keyword>
<feature type="transmembrane region" description="Helical" evidence="8">
    <location>
        <begin position="413"/>
        <end position="432"/>
    </location>
</feature>
<feature type="transmembrane region" description="Helical" evidence="8">
    <location>
        <begin position="100"/>
        <end position="120"/>
    </location>
</feature>
<evidence type="ECO:0000256" key="7">
    <source>
        <dbReference type="ARBA" id="ARBA00023136"/>
    </source>
</evidence>
<dbReference type="InterPro" id="IPR000060">
    <property type="entry name" value="BCCT_transptr"/>
</dbReference>
<feature type="transmembrane region" description="Helical" evidence="8">
    <location>
        <begin position="239"/>
        <end position="260"/>
    </location>
</feature>
<feature type="transmembrane region" description="Helical" evidence="8">
    <location>
        <begin position="201"/>
        <end position="219"/>
    </location>
</feature>
<evidence type="ECO:0000256" key="8">
    <source>
        <dbReference type="SAM" id="Phobius"/>
    </source>
</evidence>
<keyword evidence="3" id="KW-0813">Transport</keyword>
<evidence type="ECO:0000313" key="10">
    <source>
        <dbReference type="Proteomes" id="UP001200642"/>
    </source>
</evidence>
<dbReference type="EMBL" id="JAIRBC010000016">
    <property type="protein sequence ID" value="MCG2461490.1"/>
    <property type="molecule type" value="Genomic_DNA"/>
</dbReference>
<proteinExistence type="inferred from homology"/>
<name>A0AAE3JNW4_9FLAO</name>
<dbReference type="AlphaFoldDB" id="A0AAE3JNW4"/>
<feature type="transmembrane region" description="Helical" evidence="8">
    <location>
        <begin position="361"/>
        <end position="385"/>
    </location>
</feature>
<feature type="transmembrane region" description="Helical" evidence="8">
    <location>
        <begin position="459"/>
        <end position="478"/>
    </location>
</feature>
<feature type="transmembrane region" description="Helical" evidence="8">
    <location>
        <begin position="331"/>
        <end position="349"/>
    </location>
</feature>
<dbReference type="PANTHER" id="PTHR30047">
    <property type="entry name" value="HIGH-AFFINITY CHOLINE TRANSPORT PROTEIN-RELATED"/>
    <property type="match status" value="1"/>
</dbReference>
<keyword evidence="5 8" id="KW-0812">Transmembrane</keyword>